<sequence>MTTAPPSVPAVNLENCDREPIHVPGAIQPHGALLAFDASMRVCHASANAAQLLGASAPVLGQALAAAHFEGLAAVHALIRDVAALPATDTEVALQSDEVALNGQRFDLVVHRSGPLLVTELEQRPAGDDDVAAFALRAHRAMDRLKRQSQVDALLALAVRVMRELAGFDRVMAYRFRDDDSGEVVAEDRHEALEPFAGRRYPASDIPAQARRLYLLNTLRLIADVHAQPVPVLGADLQAGALDMSHGVLRSVSPIHIEYLRNMGVGASMSISIVINGRLWGMLACHHRSARRVPYAVRMACDVLAQVLAANVQTLLAREQAEWAEEGAQLRSRLVQGMLHAENTVGGLAALAEPLTKAFNCEAMLLAEEARLFVHGSLPHGQAQALLQWVQAQPMAGSELLAVQDLPHRAPALEAAGAGWCGLLALRLGDAGGWLVLLRREQVETIRWGGKPEKQYTVGPLGPRLTPRGSFDVWLQEVRGTSLPWTEAQRELGRQLLADLSRASAAQMAELNRARTQLLAMLGHDLRDPLQSIAMAAKVLERSEGEDGRSAAGARLGQRIQSSSSRMARLIGQVLDASRLQTGLGLQLQTAEVDLALLLEDLLDEARVAYPGLNLITEVPATLPALADADRVAQLFSNLISNARHHGAPGEAVIVQLSLQGEDVSFEVSNSAPPIPDELLPHLFSAFKRQTQPGSRNRSGLGLGLHIAQAIAQSHGGTLDYTYAEPYVVFSARFPVRPQA</sequence>
<dbReference type="InterPro" id="IPR001294">
    <property type="entry name" value="Phytochrome"/>
</dbReference>
<dbReference type="InterPro" id="IPR029016">
    <property type="entry name" value="GAF-like_dom_sf"/>
</dbReference>
<dbReference type="GO" id="GO:0000155">
    <property type="term" value="F:phosphorelay sensor kinase activity"/>
    <property type="evidence" value="ECO:0007669"/>
    <property type="project" value="InterPro"/>
</dbReference>
<dbReference type="Gene3D" id="1.10.287.130">
    <property type="match status" value="1"/>
</dbReference>
<keyword evidence="9" id="KW-0418">Kinase</keyword>
<keyword evidence="17" id="KW-1185">Reference proteome</keyword>
<dbReference type="InterPro" id="IPR003661">
    <property type="entry name" value="HisK_dim/P_dom"/>
</dbReference>
<evidence type="ECO:0000256" key="8">
    <source>
        <dbReference type="ARBA" id="ARBA00022741"/>
    </source>
</evidence>
<evidence type="ECO:0000256" key="6">
    <source>
        <dbReference type="ARBA" id="ARBA00022606"/>
    </source>
</evidence>
<dbReference type="Pfam" id="PF00512">
    <property type="entry name" value="HisKA"/>
    <property type="match status" value="1"/>
</dbReference>
<dbReference type="Pfam" id="PF01590">
    <property type="entry name" value="GAF"/>
    <property type="match status" value="1"/>
</dbReference>
<keyword evidence="13" id="KW-0675">Receptor</keyword>
<accession>A0AAE3NEN6</accession>
<dbReference type="InterPro" id="IPR036890">
    <property type="entry name" value="HATPase_C_sf"/>
</dbReference>
<dbReference type="InterPro" id="IPR005467">
    <property type="entry name" value="His_kinase_dom"/>
</dbReference>
<keyword evidence="5" id="KW-0597">Phosphoprotein</keyword>
<keyword evidence="12" id="KW-0902">Two-component regulatory system</keyword>
<dbReference type="SUPFAM" id="SSF55781">
    <property type="entry name" value="GAF domain-like"/>
    <property type="match status" value="2"/>
</dbReference>
<comment type="similarity">
    <text evidence="2">In the N-terminal section; belongs to the phytochrome family.</text>
</comment>
<evidence type="ECO:0000256" key="2">
    <source>
        <dbReference type="ARBA" id="ARBA00006402"/>
    </source>
</evidence>
<keyword evidence="4" id="KW-0600">Photoreceptor protein</keyword>
<dbReference type="Gene3D" id="3.30.450.40">
    <property type="match status" value="1"/>
</dbReference>
<keyword evidence="7" id="KW-0808">Transferase</keyword>
<dbReference type="GO" id="GO:0005524">
    <property type="term" value="F:ATP binding"/>
    <property type="evidence" value="ECO:0007669"/>
    <property type="project" value="UniProtKB-KW"/>
</dbReference>
<dbReference type="Pfam" id="PF02518">
    <property type="entry name" value="HATPase_c"/>
    <property type="match status" value="1"/>
</dbReference>
<dbReference type="InterPro" id="IPR036097">
    <property type="entry name" value="HisK_dim/P_sf"/>
</dbReference>
<evidence type="ECO:0000259" key="15">
    <source>
        <dbReference type="PROSITE" id="PS50109"/>
    </source>
</evidence>
<dbReference type="InterPro" id="IPR035965">
    <property type="entry name" value="PAS-like_dom_sf"/>
</dbReference>
<dbReference type="InterPro" id="IPR013654">
    <property type="entry name" value="PAS_2"/>
</dbReference>
<gene>
    <name evidence="16" type="ORF">PGB34_21235</name>
</gene>
<evidence type="ECO:0000256" key="9">
    <source>
        <dbReference type="ARBA" id="ARBA00022777"/>
    </source>
</evidence>
<dbReference type="CDD" id="cd00075">
    <property type="entry name" value="HATPase"/>
    <property type="match status" value="1"/>
</dbReference>
<feature type="domain" description="Histidine kinase" evidence="15">
    <location>
        <begin position="521"/>
        <end position="738"/>
    </location>
</feature>
<organism evidence="16 17">
    <name type="scientific">Xenophilus arseniciresistens</name>
    <dbReference type="NCBI Taxonomy" id="1283306"/>
    <lineage>
        <taxon>Bacteria</taxon>
        <taxon>Pseudomonadati</taxon>
        <taxon>Pseudomonadota</taxon>
        <taxon>Betaproteobacteria</taxon>
        <taxon>Burkholderiales</taxon>
        <taxon>Comamonadaceae</taxon>
        <taxon>Xenophilus</taxon>
    </lineage>
</organism>
<dbReference type="Gene3D" id="3.30.450.20">
    <property type="entry name" value="PAS domain"/>
    <property type="match status" value="1"/>
</dbReference>
<dbReference type="PRINTS" id="PR01033">
    <property type="entry name" value="PHYTOCHROME"/>
</dbReference>
<dbReference type="GO" id="GO:0006355">
    <property type="term" value="P:regulation of DNA-templated transcription"/>
    <property type="evidence" value="ECO:0007669"/>
    <property type="project" value="InterPro"/>
</dbReference>
<keyword evidence="8" id="KW-0547">Nucleotide-binding</keyword>
<name>A0AAE3NEN6_9BURK</name>
<dbReference type="InterPro" id="IPR043150">
    <property type="entry name" value="Phytochrome_PHY_sf"/>
</dbReference>
<dbReference type="RefSeq" id="WP_271430103.1">
    <property type="nucleotide sequence ID" value="NZ_JAQIPB010000012.1"/>
</dbReference>
<evidence type="ECO:0000256" key="4">
    <source>
        <dbReference type="ARBA" id="ARBA00022543"/>
    </source>
</evidence>
<evidence type="ECO:0000256" key="13">
    <source>
        <dbReference type="ARBA" id="ARBA00023170"/>
    </source>
</evidence>
<dbReference type="InterPro" id="IPR016132">
    <property type="entry name" value="Phyto_chromo_attachment"/>
</dbReference>
<dbReference type="PROSITE" id="PS50046">
    <property type="entry name" value="PHYTOCHROME_2"/>
    <property type="match status" value="1"/>
</dbReference>
<evidence type="ECO:0000256" key="12">
    <source>
        <dbReference type="ARBA" id="ARBA00023012"/>
    </source>
</evidence>
<keyword evidence="6" id="KW-0716">Sensory transduction</keyword>
<dbReference type="SUPFAM" id="SSF55785">
    <property type="entry name" value="PYP-like sensor domain (PAS domain)"/>
    <property type="match status" value="1"/>
</dbReference>
<keyword evidence="10" id="KW-0067">ATP-binding</keyword>
<dbReference type="SUPFAM" id="SSF47384">
    <property type="entry name" value="Homodimeric domain of signal transducing histidine kinase"/>
    <property type="match status" value="1"/>
</dbReference>
<dbReference type="PANTHER" id="PTHR43065">
    <property type="entry name" value="SENSOR HISTIDINE KINASE"/>
    <property type="match status" value="1"/>
</dbReference>
<dbReference type="CDD" id="cd00082">
    <property type="entry name" value="HisKA"/>
    <property type="match status" value="1"/>
</dbReference>
<dbReference type="Proteomes" id="UP001212602">
    <property type="component" value="Unassembled WGS sequence"/>
</dbReference>
<comment type="catalytic activity">
    <reaction evidence="1">
        <text>ATP + protein L-histidine = ADP + protein N-phospho-L-histidine.</text>
        <dbReference type="EC" id="2.7.13.3"/>
    </reaction>
</comment>
<dbReference type="GO" id="GO:0009584">
    <property type="term" value="P:detection of visible light"/>
    <property type="evidence" value="ECO:0007669"/>
    <property type="project" value="InterPro"/>
</dbReference>
<dbReference type="PROSITE" id="PS50109">
    <property type="entry name" value="HIS_KIN"/>
    <property type="match status" value="1"/>
</dbReference>
<evidence type="ECO:0000259" key="14">
    <source>
        <dbReference type="PROSITE" id="PS50046"/>
    </source>
</evidence>
<dbReference type="SMART" id="SM00387">
    <property type="entry name" value="HATPase_c"/>
    <property type="match status" value="1"/>
</dbReference>
<dbReference type="GO" id="GO:0009881">
    <property type="term" value="F:photoreceptor activity"/>
    <property type="evidence" value="ECO:0007669"/>
    <property type="project" value="UniProtKB-KW"/>
</dbReference>
<evidence type="ECO:0000256" key="1">
    <source>
        <dbReference type="ARBA" id="ARBA00000085"/>
    </source>
</evidence>
<evidence type="ECO:0000256" key="3">
    <source>
        <dbReference type="ARBA" id="ARBA00012438"/>
    </source>
</evidence>
<dbReference type="EC" id="2.7.13.3" evidence="3"/>
<dbReference type="EMBL" id="JAQIPB010000012">
    <property type="protein sequence ID" value="MDA7418902.1"/>
    <property type="molecule type" value="Genomic_DNA"/>
</dbReference>
<evidence type="ECO:0000256" key="10">
    <source>
        <dbReference type="ARBA" id="ARBA00022840"/>
    </source>
</evidence>
<dbReference type="InterPro" id="IPR003018">
    <property type="entry name" value="GAF"/>
</dbReference>
<dbReference type="Pfam" id="PF08446">
    <property type="entry name" value="PAS_2"/>
    <property type="match status" value="1"/>
</dbReference>
<evidence type="ECO:0000313" key="16">
    <source>
        <dbReference type="EMBL" id="MDA7418902.1"/>
    </source>
</evidence>
<dbReference type="Pfam" id="PF00360">
    <property type="entry name" value="PHY"/>
    <property type="match status" value="1"/>
</dbReference>
<protein>
    <recommendedName>
        <fullName evidence="3">histidine kinase</fullName>
        <ecNumber evidence="3">2.7.13.3</ecNumber>
    </recommendedName>
</protein>
<feature type="domain" description="Phytochrome chromophore attachment site" evidence="14">
    <location>
        <begin position="150"/>
        <end position="306"/>
    </location>
</feature>
<evidence type="ECO:0000313" key="17">
    <source>
        <dbReference type="Proteomes" id="UP001212602"/>
    </source>
</evidence>
<reference evidence="16" key="1">
    <citation type="submission" date="2023-01" db="EMBL/GenBank/DDBJ databases">
        <title>Xenophilus mangrovi sp. nov., isolated from soil of Mangrove nature reserve.</title>
        <authorList>
            <person name="Xu S."/>
            <person name="Liu Z."/>
            <person name="Xu Y."/>
        </authorList>
    </citation>
    <scope>NUCLEOTIDE SEQUENCE</scope>
    <source>
        <strain evidence="16">YW8</strain>
    </source>
</reference>
<proteinExistence type="inferred from homology"/>
<evidence type="ECO:0000256" key="11">
    <source>
        <dbReference type="ARBA" id="ARBA00022991"/>
    </source>
</evidence>
<dbReference type="PANTHER" id="PTHR43065:SF10">
    <property type="entry name" value="PEROXIDE STRESS-ACTIVATED HISTIDINE KINASE MAK3"/>
    <property type="match status" value="1"/>
</dbReference>
<dbReference type="Gene3D" id="3.30.450.270">
    <property type="match status" value="1"/>
</dbReference>
<dbReference type="InterPro" id="IPR013515">
    <property type="entry name" value="Phytochrome_cen-reg"/>
</dbReference>
<dbReference type="AlphaFoldDB" id="A0AAE3NEN6"/>
<dbReference type="InterPro" id="IPR003594">
    <property type="entry name" value="HATPase_dom"/>
</dbReference>
<evidence type="ECO:0000256" key="5">
    <source>
        <dbReference type="ARBA" id="ARBA00022553"/>
    </source>
</evidence>
<keyword evidence="11" id="KW-0157">Chromophore</keyword>
<dbReference type="SMART" id="SM00388">
    <property type="entry name" value="HisKA"/>
    <property type="match status" value="1"/>
</dbReference>
<dbReference type="SUPFAM" id="SSF55874">
    <property type="entry name" value="ATPase domain of HSP90 chaperone/DNA topoisomerase II/histidine kinase"/>
    <property type="match status" value="1"/>
</dbReference>
<evidence type="ECO:0000256" key="7">
    <source>
        <dbReference type="ARBA" id="ARBA00022679"/>
    </source>
</evidence>
<dbReference type="Gene3D" id="3.30.565.10">
    <property type="entry name" value="Histidine kinase-like ATPase, C-terminal domain"/>
    <property type="match status" value="1"/>
</dbReference>
<dbReference type="SMART" id="SM00065">
    <property type="entry name" value="GAF"/>
    <property type="match status" value="1"/>
</dbReference>
<comment type="caution">
    <text evidence="16">The sequence shown here is derived from an EMBL/GenBank/DDBJ whole genome shotgun (WGS) entry which is preliminary data.</text>
</comment>